<reference evidence="2" key="2">
    <citation type="submission" date="2015-01" db="EMBL/GenBank/DDBJ databases">
        <title>Evolutionary Origins and Diversification of the Mycorrhizal Mutualists.</title>
        <authorList>
            <consortium name="DOE Joint Genome Institute"/>
            <consortium name="Mycorrhizal Genomics Consortium"/>
            <person name="Kohler A."/>
            <person name="Kuo A."/>
            <person name="Nagy L.G."/>
            <person name="Floudas D."/>
            <person name="Copeland A."/>
            <person name="Barry K.W."/>
            <person name="Cichocki N."/>
            <person name="Veneault-Fourrey C."/>
            <person name="LaButti K."/>
            <person name="Lindquist E.A."/>
            <person name="Lipzen A."/>
            <person name="Lundell T."/>
            <person name="Morin E."/>
            <person name="Murat C."/>
            <person name="Riley R."/>
            <person name="Ohm R."/>
            <person name="Sun H."/>
            <person name="Tunlid A."/>
            <person name="Henrissat B."/>
            <person name="Grigoriev I.V."/>
            <person name="Hibbett D.S."/>
            <person name="Martin F."/>
        </authorList>
    </citation>
    <scope>NUCLEOTIDE SEQUENCE [LARGE SCALE GENOMIC DNA]</scope>
    <source>
        <strain evidence="2">UH-Slu-Lm8-n1</strain>
    </source>
</reference>
<dbReference type="Proteomes" id="UP000054485">
    <property type="component" value="Unassembled WGS sequence"/>
</dbReference>
<name>A0A0D0ABG9_9AGAM</name>
<dbReference type="HOGENOM" id="CLU_2279328_0_0_1"/>
<protein>
    <submittedName>
        <fullName evidence="1">Uncharacterized protein</fullName>
    </submittedName>
</protein>
<sequence length="102" mass="11701">MIEARIFDGTIGREGINILAEVFKNDDLRRIMLNPMNPSPLRNDSWNFGSKVTLMKAADHFLEKMIHGLVGEPAMDDFDKPEYPGHYWDFVQDDRNNSASLC</sequence>
<dbReference type="InParanoid" id="A0A0D0ABG9"/>
<evidence type="ECO:0000313" key="1">
    <source>
        <dbReference type="EMBL" id="KIK31567.1"/>
    </source>
</evidence>
<keyword evidence="2" id="KW-1185">Reference proteome</keyword>
<organism evidence="1 2">
    <name type="scientific">Suillus luteus UH-Slu-Lm8-n1</name>
    <dbReference type="NCBI Taxonomy" id="930992"/>
    <lineage>
        <taxon>Eukaryota</taxon>
        <taxon>Fungi</taxon>
        <taxon>Dikarya</taxon>
        <taxon>Basidiomycota</taxon>
        <taxon>Agaricomycotina</taxon>
        <taxon>Agaricomycetes</taxon>
        <taxon>Agaricomycetidae</taxon>
        <taxon>Boletales</taxon>
        <taxon>Suillineae</taxon>
        <taxon>Suillaceae</taxon>
        <taxon>Suillus</taxon>
    </lineage>
</organism>
<dbReference type="AlphaFoldDB" id="A0A0D0ABG9"/>
<dbReference type="OrthoDB" id="2685962at2759"/>
<gene>
    <name evidence="1" type="ORF">CY34DRAFT_19790</name>
</gene>
<proteinExistence type="predicted"/>
<evidence type="ECO:0000313" key="2">
    <source>
        <dbReference type="Proteomes" id="UP000054485"/>
    </source>
</evidence>
<accession>A0A0D0ABG9</accession>
<dbReference type="EMBL" id="KN836865">
    <property type="protein sequence ID" value="KIK31567.1"/>
    <property type="molecule type" value="Genomic_DNA"/>
</dbReference>
<reference evidence="1 2" key="1">
    <citation type="submission" date="2014-04" db="EMBL/GenBank/DDBJ databases">
        <authorList>
            <consortium name="DOE Joint Genome Institute"/>
            <person name="Kuo A."/>
            <person name="Ruytinx J."/>
            <person name="Rineau F."/>
            <person name="Colpaert J."/>
            <person name="Kohler A."/>
            <person name="Nagy L.G."/>
            <person name="Floudas D."/>
            <person name="Copeland A."/>
            <person name="Barry K.W."/>
            <person name="Cichocki N."/>
            <person name="Veneault-Fourrey C."/>
            <person name="LaButti K."/>
            <person name="Lindquist E.A."/>
            <person name="Lipzen A."/>
            <person name="Lundell T."/>
            <person name="Morin E."/>
            <person name="Murat C."/>
            <person name="Sun H."/>
            <person name="Tunlid A."/>
            <person name="Henrissat B."/>
            <person name="Grigoriev I.V."/>
            <person name="Hibbett D.S."/>
            <person name="Martin F."/>
            <person name="Nordberg H.P."/>
            <person name="Cantor M.N."/>
            <person name="Hua S.X."/>
        </authorList>
    </citation>
    <scope>NUCLEOTIDE SEQUENCE [LARGE SCALE GENOMIC DNA]</scope>
    <source>
        <strain evidence="1 2">UH-Slu-Lm8-n1</strain>
    </source>
</reference>